<dbReference type="AlphaFoldDB" id="A0A5C6ZCI5"/>
<evidence type="ECO:0000313" key="2">
    <source>
        <dbReference type="EMBL" id="TXD86855.1"/>
    </source>
</evidence>
<keyword evidence="1" id="KW-1133">Transmembrane helix</keyword>
<accession>A0A5C6ZCI5</accession>
<name>A0A5C6ZCI5_9FLAO</name>
<gene>
    <name evidence="2" type="ORF">ESY86_19055</name>
</gene>
<dbReference type="Proteomes" id="UP000321578">
    <property type="component" value="Unassembled WGS sequence"/>
</dbReference>
<evidence type="ECO:0000313" key="3">
    <source>
        <dbReference type="Proteomes" id="UP000321578"/>
    </source>
</evidence>
<dbReference type="EMBL" id="VORO01000036">
    <property type="protein sequence ID" value="TXD86855.1"/>
    <property type="molecule type" value="Genomic_DNA"/>
</dbReference>
<feature type="transmembrane region" description="Helical" evidence="1">
    <location>
        <begin position="33"/>
        <end position="52"/>
    </location>
</feature>
<keyword evidence="3" id="KW-1185">Reference proteome</keyword>
<reference evidence="2 3" key="1">
    <citation type="submission" date="2019-08" db="EMBL/GenBank/DDBJ databases">
        <title>Genomes of Subsaximicrobium wynnwilliamsii strains.</title>
        <authorList>
            <person name="Bowman J.P."/>
        </authorList>
    </citation>
    <scope>NUCLEOTIDE SEQUENCE [LARGE SCALE GENOMIC DNA]</scope>
    <source>
        <strain evidence="2 3">2-80-2</strain>
    </source>
</reference>
<evidence type="ECO:0000256" key="1">
    <source>
        <dbReference type="SAM" id="Phobius"/>
    </source>
</evidence>
<sequence length="60" mass="6400">MNKSKIGIVMSIVGLFIIGLSIGYGLANGETNLGFTFAGVFVVFIGVFVLLFSNKKKLNT</sequence>
<feature type="transmembrane region" description="Helical" evidence="1">
    <location>
        <begin position="7"/>
        <end position="27"/>
    </location>
</feature>
<keyword evidence="1" id="KW-0812">Transmembrane</keyword>
<dbReference type="RefSeq" id="WP_147088307.1">
    <property type="nucleotide sequence ID" value="NZ_VORM01000037.1"/>
</dbReference>
<organism evidence="2 3">
    <name type="scientific">Subsaximicrobium wynnwilliamsii</name>
    <dbReference type="NCBI Taxonomy" id="291179"/>
    <lineage>
        <taxon>Bacteria</taxon>
        <taxon>Pseudomonadati</taxon>
        <taxon>Bacteroidota</taxon>
        <taxon>Flavobacteriia</taxon>
        <taxon>Flavobacteriales</taxon>
        <taxon>Flavobacteriaceae</taxon>
        <taxon>Subsaximicrobium</taxon>
    </lineage>
</organism>
<comment type="caution">
    <text evidence="2">The sequence shown here is derived from an EMBL/GenBank/DDBJ whole genome shotgun (WGS) entry which is preliminary data.</text>
</comment>
<proteinExistence type="predicted"/>
<protein>
    <submittedName>
        <fullName evidence="2">Uncharacterized protein</fullName>
    </submittedName>
</protein>
<keyword evidence="1" id="KW-0472">Membrane</keyword>